<dbReference type="SUPFAM" id="SSF54534">
    <property type="entry name" value="FKBP-like"/>
    <property type="match status" value="1"/>
</dbReference>
<evidence type="ECO:0000256" key="5">
    <source>
        <dbReference type="PROSITE-ProRule" id="PRU00277"/>
    </source>
</evidence>
<feature type="domain" description="PPIase FKBP-type" evidence="7">
    <location>
        <begin position="274"/>
        <end position="362"/>
    </location>
</feature>
<evidence type="ECO:0000256" key="1">
    <source>
        <dbReference type="ARBA" id="ARBA00000971"/>
    </source>
</evidence>
<reference evidence="9 10" key="1">
    <citation type="submission" date="2018-08" db="EMBL/GenBank/DDBJ databases">
        <title>The draft genome squence of Brumimicrobium sp. N62.</title>
        <authorList>
            <person name="Du Z.-J."/>
            <person name="Luo H.-R."/>
        </authorList>
    </citation>
    <scope>NUCLEOTIDE SEQUENCE [LARGE SCALE GENOMIC DNA]</scope>
    <source>
        <strain evidence="9 10">N62</strain>
    </source>
</reference>
<dbReference type="PANTHER" id="PTHR45625">
    <property type="entry name" value="PEPTIDYL-PROLYL CIS-TRANS ISOMERASE-RELATED"/>
    <property type="match status" value="1"/>
</dbReference>
<evidence type="ECO:0000259" key="7">
    <source>
        <dbReference type="PROSITE" id="PS50059"/>
    </source>
</evidence>
<keyword evidence="4 5" id="KW-0413">Isomerase</keyword>
<dbReference type="PRINTS" id="PR00153">
    <property type="entry name" value="CSAPPISMRASE"/>
</dbReference>
<dbReference type="PROSITE" id="PS50072">
    <property type="entry name" value="CSA_PPIASE_2"/>
    <property type="match status" value="1"/>
</dbReference>
<dbReference type="InterPro" id="IPR044666">
    <property type="entry name" value="Cyclophilin_A-like"/>
</dbReference>
<keyword evidence="6" id="KW-0175">Coiled coil</keyword>
<accession>A0A3E1EX90</accession>
<feature type="coiled-coil region" evidence="6">
    <location>
        <begin position="195"/>
        <end position="229"/>
    </location>
</feature>
<keyword evidence="3 5" id="KW-0697">Rotamase</keyword>
<dbReference type="InterPro" id="IPR046357">
    <property type="entry name" value="PPIase_dom_sf"/>
</dbReference>
<keyword evidence="10" id="KW-1185">Reference proteome</keyword>
<gene>
    <name evidence="9" type="ORF">DXU93_08880</name>
</gene>
<dbReference type="InterPro" id="IPR001179">
    <property type="entry name" value="PPIase_FKBP_dom"/>
</dbReference>
<name>A0A3E1EX90_9FLAO</name>
<dbReference type="EMBL" id="QURB01000005">
    <property type="protein sequence ID" value="RFC54093.1"/>
    <property type="molecule type" value="Genomic_DNA"/>
</dbReference>
<dbReference type="InterPro" id="IPR029000">
    <property type="entry name" value="Cyclophilin-like_dom_sf"/>
</dbReference>
<evidence type="ECO:0000259" key="8">
    <source>
        <dbReference type="PROSITE" id="PS50072"/>
    </source>
</evidence>
<protein>
    <recommendedName>
        <fullName evidence="2 5">peptidylprolyl isomerase</fullName>
        <ecNumber evidence="2 5">5.2.1.8</ecNumber>
    </recommendedName>
</protein>
<organism evidence="9 10">
    <name type="scientific">Brumimicrobium aurantiacum</name>
    <dbReference type="NCBI Taxonomy" id="1737063"/>
    <lineage>
        <taxon>Bacteria</taxon>
        <taxon>Pseudomonadati</taxon>
        <taxon>Bacteroidota</taxon>
        <taxon>Flavobacteriia</taxon>
        <taxon>Flavobacteriales</taxon>
        <taxon>Crocinitomicaceae</taxon>
        <taxon>Brumimicrobium</taxon>
    </lineage>
</organism>
<feature type="domain" description="PPIase cyclophilin-type" evidence="8">
    <location>
        <begin position="39"/>
        <end position="173"/>
    </location>
</feature>
<dbReference type="InterPro" id="IPR002130">
    <property type="entry name" value="Cyclophilin-type_PPIase_dom"/>
</dbReference>
<dbReference type="RefSeq" id="WP_116880933.1">
    <property type="nucleotide sequence ID" value="NZ_QURB01000005.1"/>
</dbReference>
<dbReference type="AlphaFoldDB" id="A0A3E1EX90"/>
<sequence length="363" mass="41094">MRLLITAVFAIIFSGFSYSQSKDLDLEKGIYANISTNKGDIFLELHQDEAPLTVANFVGLAEGKLKVFDSIKIKEPFYDGIVFHRVIDNFMIQGGDPTGGGNGNPGYKFWDEADNGIPHTKGSLSMANAGPNTNGSQFFITHKATPHLNGKHTVFGQVMEGQDVVDAIDQGDTIKKIEIIRKGLKYKWFYNASKIFETEYEIKKAEVEKERLRMEKLQAQNKVRLIEAKAKSKEEYKTYFYDLVKEMEPEAIQTESGLVYVIREEGEGELAKKGDKVSLHYHGELVFGKKFDSSYDRNKPLEFNYLEMSLIPGFNEGVGLSKEGTKIDLYIPYYLAYGKNGRRPTIPPYSDLIFKIEVLKLTK</sequence>
<evidence type="ECO:0000256" key="6">
    <source>
        <dbReference type="SAM" id="Coils"/>
    </source>
</evidence>
<dbReference type="SUPFAM" id="SSF50891">
    <property type="entry name" value="Cyclophilin-like"/>
    <property type="match status" value="1"/>
</dbReference>
<comment type="catalytic activity">
    <reaction evidence="1 5">
        <text>[protein]-peptidylproline (omega=180) = [protein]-peptidylproline (omega=0)</text>
        <dbReference type="Rhea" id="RHEA:16237"/>
        <dbReference type="Rhea" id="RHEA-COMP:10747"/>
        <dbReference type="Rhea" id="RHEA-COMP:10748"/>
        <dbReference type="ChEBI" id="CHEBI:83833"/>
        <dbReference type="ChEBI" id="CHEBI:83834"/>
        <dbReference type="EC" id="5.2.1.8"/>
    </reaction>
</comment>
<dbReference type="Proteomes" id="UP000257127">
    <property type="component" value="Unassembled WGS sequence"/>
</dbReference>
<comment type="caution">
    <text evidence="9">The sequence shown here is derived from an EMBL/GenBank/DDBJ whole genome shotgun (WGS) entry which is preliminary data.</text>
</comment>
<evidence type="ECO:0000313" key="9">
    <source>
        <dbReference type="EMBL" id="RFC54093.1"/>
    </source>
</evidence>
<proteinExistence type="predicted"/>
<dbReference type="EC" id="5.2.1.8" evidence="2 5"/>
<dbReference type="Gene3D" id="3.10.50.40">
    <property type="match status" value="1"/>
</dbReference>
<dbReference type="Pfam" id="PF00160">
    <property type="entry name" value="Pro_isomerase"/>
    <property type="match status" value="1"/>
</dbReference>
<evidence type="ECO:0000313" key="10">
    <source>
        <dbReference type="Proteomes" id="UP000257127"/>
    </source>
</evidence>
<dbReference type="Gene3D" id="2.40.100.10">
    <property type="entry name" value="Cyclophilin-like"/>
    <property type="match status" value="1"/>
</dbReference>
<evidence type="ECO:0000256" key="4">
    <source>
        <dbReference type="ARBA" id="ARBA00023235"/>
    </source>
</evidence>
<dbReference type="Pfam" id="PF00254">
    <property type="entry name" value="FKBP_C"/>
    <property type="match status" value="1"/>
</dbReference>
<dbReference type="OrthoDB" id="9807797at2"/>
<dbReference type="CDD" id="cd00317">
    <property type="entry name" value="cyclophilin"/>
    <property type="match status" value="1"/>
</dbReference>
<evidence type="ECO:0000256" key="3">
    <source>
        <dbReference type="ARBA" id="ARBA00023110"/>
    </source>
</evidence>
<evidence type="ECO:0000256" key="2">
    <source>
        <dbReference type="ARBA" id="ARBA00013194"/>
    </source>
</evidence>
<dbReference type="PANTHER" id="PTHR45625:SF4">
    <property type="entry name" value="PEPTIDYLPROLYL ISOMERASE DOMAIN AND WD REPEAT-CONTAINING PROTEIN 1"/>
    <property type="match status" value="1"/>
</dbReference>
<dbReference type="PROSITE" id="PS50059">
    <property type="entry name" value="FKBP_PPIASE"/>
    <property type="match status" value="1"/>
</dbReference>
<dbReference type="GO" id="GO:0003755">
    <property type="term" value="F:peptidyl-prolyl cis-trans isomerase activity"/>
    <property type="evidence" value="ECO:0007669"/>
    <property type="project" value="UniProtKB-KW"/>
</dbReference>